<dbReference type="InterPro" id="IPR050204">
    <property type="entry name" value="AraC_XylS_family_regulators"/>
</dbReference>
<dbReference type="InterPro" id="IPR046532">
    <property type="entry name" value="DUF6597"/>
</dbReference>
<dbReference type="PANTHER" id="PTHR46796">
    <property type="entry name" value="HTH-TYPE TRANSCRIPTIONAL ACTIVATOR RHAS-RELATED"/>
    <property type="match status" value="1"/>
</dbReference>
<evidence type="ECO:0000313" key="6">
    <source>
        <dbReference type="Proteomes" id="UP001209083"/>
    </source>
</evidence>
<evidence type="ECO:0000256" key="3">
    <source>
        <dbReference type="ARBA" id="ARBA00023163"/>
    </source>
</evidence>
<accession>A0ABY8QV94</accession>
<dbReference type="SMART" id="SM00342">
    <property type="entry name" value="HTH_ARAC"/>
    <property type="match status" value="1"/>
</dbReference>
<gene>
    <name evidence="5" type="ORF">LWF01_03530</name>
</gene>
<dbReference type="EMBL" id="CP090958">
    <property type="protein sequence ID" value="WGW12858.1"/>
    <property type="molecule type" value="Genomic_DNA"/>
</dbReference>
<evidence type="ECO:0000259" key="4">
    <source>
        <dbReference type="PROSITE" id="PS01124"/>
    </source>
</evidence>
<protein>
    <submittedName>
        <fullName evidence="5">Helix-turn-helix domain-containing protein</fullName>
    </submittedName>
</protein>
<evidence type="ECO:0000313" key="5">
    <source>
        <dbReference type="EMBL" id="WGW12858.1"/>
    </source>
</evidence>
<keyword evidence="1" id="KW-0805">Transcription regulation</keyword>
<dbReference type="Pfam" id="PF20240">
    <property type="entry name" value="DUF6597"/>
    <property type="match status" value="1"/>
</dbReference>
<proteinExistence type="predicted"/>
<organism evidence="5 6">
    <name type="scientific">Saxibacter everestensis</name>
    <dbReference type="NCBI Taxonomy" id="2909229"/>
    <lineage>
        <taxon>Bacteria</taxon>
        <taxon>Bacillati</taxon>
        <taxon>Actinomycetota</taxon>
        <taxon>Actinomycetes</taxon>
        <taxon>Micrococcales</taxon>
        <taxon>Brevibacteriaceae</taxon>
        <taxon>Saxibacter</taxon>
    </lineage>
</organism>
<dbReference type="InterPro" id="IPR009057">
    <property type="entry name" value="Homeodomain-like_sf"/>
</dbReference>
<sequence length="278" mass="30994">MPHSKGVLFPGRQRPGLSFKRYSPAAELADVVTHYWIPRWDLRGKEPITQEIIQYPTSNLVVEPEQAALYGVTLSRGTRRLAGQSWAFGAMLAPGAGYGLLGRSLVSIRNGQAELDGSFGEAVPTRSAAGLVAELRAVGGSDADLIRVFERWLLTRESLWDAETVRCRREVNDLVKVVADNRDVVRVEELALRANRSVRGLQRLTRDYIGVSPKWIISRYRLQEAAYALAEAGASEAETTLTELAFRLGYADQAHFSRDFKSTIGIGPREYLRRNILH</sequence>
<dbReference type="PANTHER" id="PTHR46796:SF13">
    <property type="entry name" value="HTH-TYPE TRANSCRIPTIONAL ACTIVATOR RHAS"/>
    <property type="match status" value="1"/>
</dbReference>
<dbReference type="Pfam" id="PF12833">
    <property type="entry name" value="HTH_18"/>
    <property type="match status" value="1"/>
</dbReference>
<keyword evidence="3" id="KW-0804">Transcription</keyword>
<dbReference type="PROSITE" id="PS01124">
    <property type="entry name" value="HTH_ARAC_FAMILY_2"/>
    <property type="match status" value="1"/>
</dbReference>
<dbReference type="RefSeq" id="WP_349639664.1">
    <property type="nucleotide sequence ID" value="NZ_CP090958.1"/>
</dbReference>
<evidence type="ECO:0000256" key="1">
    <source>
        <dbReference type="ARBA" id="ARBA00023015"/>
    </source>
</evidence>
<feature type="domain" description="HTH araC/xylS-type" evidence="4">
    <location>
        <begin position="169"/>
        <end position="274"/>
    </location>
</feature>
<dbReference type="InterPro" id="IPR020449">
    <property type="entry name" value="Tscrpt_reg_AraC-type_HTH"/>
</dbReference>
<dbReference type="PRINTS" id="PR00032">
    <property type="entry name" value="HTHARAC"/>
</dbReference>
<keyword evidence="6" id="KW-1185">Reference proteome</keyword>
<dbReference type="InterPro" id="IPR018060">
    <property type="entry name" value="HTH_AraC"/>
</dbReference>
<name>A0ABY8QV94_9MICO</name>
<dbReference type="SUPFAM" id="SSF46689">
    <property type="entry name" value="Homeodomain-like"/>
    <property type="match status" value="1"/>
</dbReference>
<dbReference type="Gene3D" id="1.10.10.60">
    <property type="entry name" value="Homeodomain-like"/>
    <property type="match status" value="1"/>
</dbReference>
<dbReference type="Proteomes" id="UP001209083">
    <property type="component" value="Chromosome"/>
</dbReference>
<evidence type="ECO:0000256" key="2">
    <source>
        <dbReference type="ARBA" id="ARBA00023125"/>
    </source>
</evidence>
<keyword evidence="2" id="KW-0238">DNA-binding</keyword>
<reference evidence="5 6" key="1">
    <citation type="submission" date="2023-05" db="EMBL/GenBank/DDBJ databases">
        <title>Lithophilousrod everest ZFBP1038 complete genpme.</title>
        <authorList>
            <person name="Tian M."/>
        </authorList>
    </citation>
    <scope>NUCLEOTIDE SEQUENCE [LARGE SCALE GENOMIC DNA]</scope>
    <source>
        <strain evidence="5 6">ZFBP1038</strain>
    </source>
</reference>